<dbReference type="EMBL" id="NPIC01000005">
    <property type="protein sequence ID" value="RDL36243.1"/>
    <property type="molecule type" value="Genomic_DNA"/>
</dbReference>
<evidence type="ECO:0000259" key="14">
    <source>
        <dbReference type="Pfam" id="PF01928"/>
    </source>
</evidence>
<keyword evidence="16" id="KW-1185">Reference proteome</keyword>
<keyword evidence="8" id="KW-0963">Cytoplasm</keyword>
<comment type="subunit">
    <text evidence="5">Monomer.</text>
</comment>
<dbReference type="STRING" id="2656787.A0A370TL46"/>
<evidence type="ECO:0000256" key="10">
    <source>
        <dbReference type="ARBA" id="ARBA00022801"/>
    </source>
</evidence>
<dbReference type="PANTHER" id="PTHR14586:SF1">
    <property type="entry name" value="THIAMINE-TRIPHOSPHATASE"/>
    <property type="match status" value="1"/>
</dbReference>
<dbReference type="GO" id="GO:0005737">
    <property type="term" value="C:cytoplasm"/>
    <property type="evidence" value="ECO:0007669"/>
    <property type="project" value="UniProtKB-SubCell"/>
</dbReference>
<accession>A0A370TL46</accession>
<dbReference type="Proteomes" id="UP000254866">
    <property type="component" value="Unassembled WGS sequence"/>
</dbReference>
<dbReference type="Gene3D" id="2.40.320.10">
    <property type="entry name" value="Hypothetical Protein Pfu-838710-001"/>
    <property type="match status" value="1"/>
</dbReference>
<dbReference type="RefSeq" id="XP_031868899.1">
    <property type="nucleotide sequence ID" value="XM_032015478.1"/>
</dbReference>
<keyword evidence="12" id="KW-0007">Acetylation</keyword>
<keyword evidence="10" id="KW-0378">Hydrolase</keyword>
<evidence type="ECO:0000256" key="13">
    <source>
        <dbReference type="ARBA" id="ARBA00048194"/>
    </source>
</evidence>
<comment type="function">
    <text evidence="2">Hydrolase highly specific for thiamine triphosphate (ThTP).</text>
</comment>
<reference evidence="15 16" key="1">
    <citation type="journal article" date="2018" name="IMA Fungus">
        <title>IMA Genome-F 9: Draft genome sequence of Annulohypoxylon stygium, Aspergillus mulundensis, Berkeleyomyces basicola (syn. Thielaviopsis basicola), Ceratocystis smalleyi, two Cercospora beticola strains, Coleophoma cylindrospora, Fusarium fracticaudum, Phialophora cf. hyalina, and Morchella septimelata.</title>
        <authorList>
            <person name="Wingfield B.D."/>
            <person name="Bills G.F."/>
            <person name="Dong Y."/>
            <person name="Huang W."/>
            <person name="Nel W.J."/>
            <person name="Swalarsk-Parry B.S."/>
            <person name="Vaghefi N."/>
            <person name="Wilken P.M."/>
            <person name="An Z."/>
            <person name="de Beer Z.W."/>
            <person name="De Vos L."/>
            <person name="Chen L."/>
            <person name="Duong T.A."/>
            <person name="Gao Y."/>
            <person name="Hammerbacher A."/>
            <person name="Kikkert J.R."/>
            <person name="Li Y."/>
            <person name="Li H."/>
            <person name="Li K."/>
            <person name="Li Q."/>
            <person name="Liu X."/>
            <person name="Ma X."/>
            <person name="Naidoo K."/>
            <person name="Pethybridge S.J."/>
            <person name="Sun J."/>
            <person name="Steenkamp E.T."/>
            <person name="van der Nest M.A."/>
            <person name="van Wyk S."/>
            <person name="Wingfield M.J."/>
            <person name="Xiong C."/>
            <person name="Yue Q."/>
            <person name="Zhang X."/>
        </authorList>
    </citation>
    <scope>NUCLEOTIDE SEQUENCE [LARGE SCALE GENOMIC DNA]</scope>
    <source>
        <strain evidence="15 16">BP 5553</strain>
    </source>
</reference>
<dbReference type="PANTHER" id="PTHR14586">
    <property type="entry name" value="THIAMINE-TRIPHOSPHATASE"/>
    <property type="match status" value="1"/>
</dbReference>
<evidence type="ECO:0000256" key="8">
    <source>
        <dbReference type="ARBA" id="ARBA00022490"/>
    </source>
</evidence>
<evidence type="ECO:0000256" key="7">
    <source>
        <dbReference type="ARBA" id="ARBA00020088"/>
    </source>
</evidence>
<evidence type="ECO:0000256" key="12">
    <source>
        <dbReference type="ARBA" id="ARBA00022990"/>
    </source>
</evidence>
<dbReference type="GO" id="GO:0042357">
    <property type="term" value="P:thiamine diphosphate metabolic process"/>
    <property type="evidence" value="ECO:0007669"/>
    <property type="project" value="TreeGrafter"/>
</dbReference>
<evidence type="ECO:0000256" key="5">
    <source>
        <dbReference type="ARBA" id="ARBA00011245"/>
    </source>
</evidence>
<evidence type="ECO:0000256" key="9">
    <source>
        <dbReference type="ARBA" id="ARBA00022723"/>
    </source>
</evidence>
<dbReference type="GO" id="GO:0000287">
    <property type="term" value="F:magnesium ion binding"/>
    <property type="evidence" value="ECO:0007669"/>
    <property type="project" value="TreeGrafter"/>
</dbReference>
<gene>
    <name evidence="15" type="ORF">BP5553_06855</name>
</gene>
<dbReference type="AlphaFoldDB" id="A0A370TL46"/>
<comment type="caution">
    <text evidence="15">The sequence shown here is derived from an EMBL/GenBank/DDBJ whole genome shotgun (WGS) entry which is preliminary data.</text>
</comment>
<dbReference type="GO" id="GO:0050333">
    <property type="term" value="F:thiamine triphosphate phosphatase activity"/>
    <property type="evidence" value="ECO:0007669"/>
    <property type="project" value="UniProtKB-EC"/>
</dbReference>
<dbReference type="Pfam" id="PF01928">
    <property type="entry name" value="CYTH"/>
    <property type="match status" value="1"/>
</dbReference>
<evidence type="ECO:0000313" key="15">
    <source>
        <dbReference type="EMBL" id="RDL36243.1"/>
    </source>
</evidence>
<evidence type="ECO:0000256" key="3">
    <source>
        <dbReference type="ARBA" id="ARBA00004496"/>
    </source>
</evidence>
<dbReference type="InterPro" id="IPR033469">
    <property type="entry name" value="CYTH-like_dom_sf"/>
</dbReference>
<keyword evidence="9" id="KW-0479">Metal-binding</keyword>
<evidence type="ECO:0000256" key="11">
    <source>
        <dbReference type="ARBA" id="ARBA00022842"/>
    </source>
</evidence>
<comment type="catalytic activity">
    <reaction evidence="13">
        <text>thiamine triphosphate + H2O = thiamine diphosphate + phosphate + H(+)</text>
        <dbReference type="Rhea" id="RHEA:11744"/>
        <dbReference type="ChEBI" id="CHEBI:15377"/>
        <dbReference type="ChEBI" id="CHEBI:15378"/>
        <dbReference type="ChEBI" id="CHEBI:43474"/>
        <dbReference type="ChEBI" id="CHEBI:58937"/>
        <dbReference type="ChEBI" id="CHEBI:58938"/>
        <dbReference type="EC" id="3.6.1.28"/>
    </reaction>
</comment>
<dbReference type="OrthoDB" id="442176at2759"/>
<dbReference type="InterPro" id="IPR012177">
    <property type="entry name" value="ThTPase_euk"/>
</dbReference>
<dbReference type="GO" id="GO:0006772">
    <property type="term" value="P:thiamine metabolic process"/>
    <property type="evidence" value="ECO:0007669"/>
    <property type="project" value="InterPro"/>
</dbReference>
<dbReference type="GeneID" id="43599704"/>
<name>A0A370TL46_9HELO</name>
<evidence type="ECO:0000256" key="4">
    <source>
        <dbReference type="ARBA" id="ARBA00008181"/>
    </source>
</evidence>
<feature type="domain" description="CYTH" evidence="14">
    <location>
        <begin position="38"/>
        <end position="182"/>
    </location>
</feature>
<evidence type="ECO:0000256" key="2">
    <source>
        <dbReference type="ARBA" id="ARBA00002106"/>
    </source>
</evidence>
<dbReference type="InterPro" id="IPR039582">
    <property type="entry name" value="THTPA"/>
</dbReference>
<comment type="similarity">
    <text evidence="4">Belongs to the ThTPase family.</text>
</comment>
<keyword evidence="11" id="KW-0460">Magnesium</keyword>
<comment type="cofactor">
    <cofactor evidence="1">
        <name>Mg(2+)</name>
        <dbReference type="ChEBI" id="CHEBI:18420"/>
    </cofactor>
</comment>
<dbReference type="InterPro" id="IPR023577">
    <property type="entry name" value="CYTH_domain"/>
</dbReference>
<sequence>MSRIINTFTGKRYAVSHISYYLGNNASTHSGRVQNRQLEVERKFLVTPAAIVYLRSNGGGSGFKRYESLGKQTTHDTYYDRNNVLFSKGVYIRRRNGHWEAKIRSGGDFINSAFTEIDGKNPVKEVVEQNLPVTADGRGIEEILNPCAEFVTERESWMIDGSFKVDVDTTDFGNTVGEVELTRTLRYADGEEGETNIREKMDQEIRAFMQSCPQAFPAGRPLGKLSAYFNQAQK</sequence>
<evidence type="ECO:0000256" key="6">
    <source>
        <dbReference type="ARBA" id="ARBA00012378"/>
    </source>
</evidence>
<evidence type="ECO:0000256" key="1">
    <source>
        <dbReference type="ARBA" id="ARBA00001946"/>
    </source>
</evidence>
<protein>
    <recommendedName>
        <fullName evidence="7">Thiamine-triphosphatase</fullName>
        <ecNumber evidence="6">3.6.1.28</ecNumber>
    </recommendedName>
</protein>
<comment type="subcellular location">
    <subcellularLocation>
        <location evidence="3">Cytoplasm</location>
    </subcellularLocation>
</comment>
<dbReference type="SUPFAM" id="SSF55154">
    <property type="entry name" value="CYTH-like phosphatases"/>
    <property type="match status" value="1"/>
</dbReference>
<proteinExistence type="inferred from homology"/>
<dbReference type="EC" id="3.6.1.28" evidence="6"/>
<evidence type="ECO:0000313" key="16">
    <source>
        <dbReference type="Proteomes" id="UP000254866"/>
    </source>
</evidence>
<organism evidence="15 16">
    <name type="scientific">Venustampulla echinocandica</name>
    <dbReference type="NCBI Taxonomy" id="2656787"/>
    <lineage>
        <taxon>Eukaryota</taxon>
        <taxon>Fungi</taxon>
        <taxon>Dikarya</taxon>
        <taxon>Ascomycota</taxon>
        <taxon>Pezizomycotina</taxon>
        <taxon>Leotiomycetes</taxon>
        <taxon>Helotiales</taxon>
        <taxon>Pleuroascaceae</taxon>
        <taxon>Venustampulla</taxon>
    </lineage>
</organism>
<dbReference type="CDD" id="cd07758">
    <property type="entry name" value="ThTPase"/>
    <property type="match status" value="1"/>
</dbReference>